<dbReference type="AlphaFoldDB" id="A0A1S3J278"/>
<organism evidence="10 11">
    <name type="scientific">Lingula anatina</name>
    <name type="common">Brachiopod</name>
    <name type="synonym">Lingula unguis</name>
    <dbReference type="NCBI Taxonomy" id="7574"/>
    <lineage>
        <taxon>Eukaryota</taxon>
        <taxon>Metazoa</taxon>
        <taxon>Spiralia</taxon>
        <taxon>Lophotrochozoa</taxon>
        <taxon>Brachiopoda</taxon>
        <taxon>Linguliformea</taxon>
        <taxon>Lingulata</taxon>
        <taxon>Lingulida</taxon>
        <taxon>Linguloidea</taxon>
        <taxon>Lingulidae</taxon>
        <taxon>Lingula</taxon>
    </lineage>
</organism>
<feature type="transmembrane region" description="Helical" evidence="9">
    <location>
        <begin position="436"/>
        <end position="457"/>
    </location>
</feature>
<dbReference type="FunCoup" id="A0A1S3J278">
    <property type="interactions" value="1723"/>
</dbReference>
<evidence type="ECO:0000256" key="4">
    <source>
        <dbReference type="ARBA" id="ARBA00022692"/>
    </source>
</evidence>
<keyword evidence="10" id="KW-1185">Reference proteome</keyword>
<dbReference type="KEGG" id="lak:106169479"/>
<comment type="subcellular location">
    <subcellularLocation>
        <location evidence="1 9">Endoplasmic reticulum membrane</location>
        <topology evidence="1 9">Multi-pass membrane protein</topology>
    </subcellularLocation>
</comment>
<dbReference type="GO" id="GO:0034203">
    <property type="term" value="P:glycolipid translocation"/>
    <property type="evidence" value="ECO:0007669"/>
    <property type="project" value="TreeGrafter"/>
</dbReference>
<dbReference type="InterPro" id="IPR007594">
    <property type="entry name" value="RFT1"/>
</dbReference>
<dbReference type="PANTHER" id="PTHR13117">
    <property type="entry name" value="ENDOPLASMIC RETICULUM MULTISPAN TRANSMEMBRANE PROTEIN-RELATED"/>
    <property type="match status" value="1"/>
</dbReference>
<dbReference type="InParanoid" id="A0A1S3J278"/>
<reference evidence="11" key="1">
    <citation type="submission" date="2025-08" db="UniProtKB">
        <authorList>
            <consortium name="RefSeq"/>
        </authorList>
    </citation>
    <scope>IDENTIFICATION</scope>
    <source>
        <tissue evidence="11">Gonads</tissue>
    </source>
</reference>
<name>A0A1S3J278_LINAN</name>
<evidence type="ECO:0000313" key="11">
    <source>
        <dbReference type="RefSeq" id="XP_013404396.1"/>
    </source>
</evidence>
<keyword evidence="5" id="KW-0256">Endoplasmic reticulum</keyword>
<feature type="transmembrane region" description="Helical" evidence="9">
    <location>
        <begin position="500"/>
        <end position="522"/>
    </location>
</feature>
<feature type="transmembrane region" description="Helical" evidence="9">
    <location>
        <begin position="87"/>
        <end position="112"/>
    </location>
</feature>
<dbReference type="STRING" id="7574.A0A1S3J278"/>
<evidence type="ECO:0000256" key="2">
    <source>
        <dbReference type="ARBA" id="ARBA00004922"/>
    </source>
</evidence>
<keyword evidence="6 9" id="KW-1133">Transmembrane helix</keyword>
<evidence type="ECO:0000256" key="3">
    <source>
        <dbReference type="ARBA" id="ARBA00010288"/>
    </source>
</evidence>
<sequence length="546" mass="61706">MSGSVEDDTNVLLSAAASASYRMLLNLMFRVLSFVMNGVLLHYVTSQMLGVVNVRLILLHSTILLVAREGFRRACVSKSSKQNWGQVINLVWCIVPIGILTAMVFSYVWLYLLEVPDPIQMPNYHIGVYSYASCAVIEILSEPVWLTAHAFLFVKLKAVIESVCIITRSMINILLVVYFPDWGIIAFSVAQIVFTVLWVTAYYAYFSWYVSTQQKKDDSFPVKSVREFLPTKAPGKPWISTHLVVLTWSFVKQSFLKQLLTEGEYYVMTVFGVLSFAEQGVYDVINNLGSLAARFIFQAVEESGYLFFSQTLTREVPIKEQNKDTILLASRVLESLLKLVTYIGLIVLIFGYSYSYLFLDLYGGNTLSQGPGPMLLRVYCLYVLIIAINGTTECFVFAAMSKLDVDRYNYKMMLFSLLFLLASWSLTQWLGSVGFILANCLNMLARIIHSVYFINLYYEGSEFHPLRGILPSAPVMISLTASLLITALSEQLLCCDKGNLYRLVHFGIGVVCGLSVLGSIYLSEKQLLIFIKEQYQKMKKIKTKTN</sequence>
<accession>A0A1S3J278</accession>
<evidence type="ECO:0000313" key="10">
    <source>
        <dbReference type="Proteomes" id="UP000085678"/>
    </source>
</evidence>
<evidence type="ECO:0000256" key="9">
    <source>
        <dbReference type="RuleBase" id="RU365067"/>
    </source>
</evidence>
<dbReference type="Proteomes" id="UP000085678">
    <property type="component" value="Unplaced"/>
</dbReference>
<feature type="transmembrane region" description="Helical" evidence="9">
    <location>
        <begin position="124"/>
        <end position="146"/>
    </location>
</feature>
<dbReference type="OrthoDB" id="9979195at2759"/>
<evidence type="ECO:0000256" key="8">
    <source>
        <dbReference type="ARBA" id="ARBA00045912"/>
    </source>
</evidence>
<dbReference type="GO" id="GO:0005789">
    <property type="term" value="C:endoplasmic reticulum membrane"/>
    <property type="evidence" value="ECO:0007669"/>
    <property type="project" value="UniProtKB-SubCell"/>
</dbReference>
<feature type="transmembrane region" description="Helical" evidence="9">
    <location>
        <begin position="339"/>
        <end position="359"/>
    </location>
</feature>
<keyword evidence="7 9" id="KW-0472">Membrane</keyword>
<comment type="similarity">
    <text evidence="3 9">Belongs to the RFT1 family.</text>
</comment>
<protein>
    <recommendedName>
        <fullName evidence="9">Protein RFT1 homolog</fullName>
    </recommendedName>
</protein>
<dbReference type="PANTHER" id="PTHR13117:SF5">
    <property type="entry name" value="PROTEIN RFT1 HOMOLOG"/>
    <property type="match status" value="1"/>
</dbReference>
<feature type="transmembrane region" description="Helical" evidence="9">
    <location>
        <begin position="412"/>
        <end position="430"/>
    </location>
</feature>
<dbReference type="GO" id="GO:0006488">
    <property type="term" value="P:dolichol-linked oligosaccharide biosynthetic process"/>
    <property type="evidence" value="ECO:0007669"/>
    <property type="project" value="InterPro"/>
</dbReference>
<dbReference type="OMA" id="WPGKLFG"/>
<dbReference type="GeneID" id="106169479"/>
<dbReference type="RefSeq" id="XP_013404396.1">
    <property type="nucleotide sequence ID" value="XM_013548942.1"/>
</dbReference>
<comment type="function">
    <text evidence="8 9">Intramembrane glycolipid transporter that operates in the biosynthetic pathway of dolichol-linked oligosaccharides, the glycan precursors employed in protein asparagine (N)-glycosylation. The sequential addition of sugars to dolichol pyrophosphate produces dolichol-linked oligosaccharides containing fourteen sugars, including two GlcNAcs, nine mannoses and three glucoses. Once assembled, the oligosaccharide is transferred from the lipid to nascent proteins by oligosaccharyltransferases. The assembly of dolichol-linked oligosaccharides begins on the cytosolic side of the endoplasmic reticulum membrane and finishes in its lumen. RFT1 could mediate the translocation of the cytosolically oriented intermediate DolPP-GlcNAc2Man5, produced by ALG11, into the ER lumen where dolichol-linked oligosaccharides assembly continues. However, the intramembrane lipid transporter activity could not be confirmed in vitro.</text>
</comment>
<evidence type="ECO:0000256" key="1">
    <source>
        <dbReference type="ARBA" id="ARBA00004477"/>
    </source>
</evidence>
<evidence type="ECO:0000256" key="7">
    <source>
        <dbReference type="ARBA" id="ARBA00023136"/>
    </source>
</evidence>
<feature type="transmembrane region" description="Helical" evidence="9">
    <location>
        <begin position="469"/>
        <end position="488"/>
    </location>
</feature>
<feature type="transmembrane region" description="Helical" evidence="9">
    <location>
        <begin position="50"/>
        <end position="67"/>
    </location>
</feature>
<feature type="transmembrane region" description="Helical" evidence="9">
    <location>
        <begin position="185"/>
        <end position="206"/>
    </location>
</feature>
<evidence type="ECO:0000256" key="6">
    <source>
        <dbReference type="ARBA" id="ARBA00022989"/>
    </source>
</evidence>
<dbReference type="Pfam" id="PF04506">
    <property type="entry name" value="Rft-1"/>
    <property type="match status" value="1"/>
</dbReference>
<proteinExistence type="inferred from homology"/>
<keyword evidence="4 9" id="KW-0812">Transmembrane</keyword>
<evidence type="ECO:0000256" key="5">
    <source>
        <dbReference type="ARBA" id="ARBA00022824"/>
    </source>
</evidence>
<gene>
    <name evidence="11" type="primary">LOC106169479</name>
</gene>
<comment type="pathway">
    <text evidence="2">Protein modification; protein glycosylation.</text>
</comment>
<feature type="transmembrane region" description="Helical" evidence="9">
    <location>
        <begin position="379"/>
        <end position="400"/>
    </location>
</feature>
<feature type="transmembrane region" description="Helical" evidence="9">
    <location>
        <begin position="158"/>
        <end position="179"/>
    </location>
</feature>